<protein>
    <recommendedName>
        <fullName evidence="3">RRM domain-containing protein</fullName>
    </recommendedName>
</protein>
<dbReference type="InterPro" id="IPR000504">
    <property type="entry name" value="RRM_dom"/>
</dbReference>
<dbReference type="EMBL" id="JAPEUR010000036">
    <property type="protein sequence ID" value="KAJ4326805.1"/>
    <property type="molecule type" value="Genomic_DNA"/>
</dbReference>
<dbReference type="PROSITE" id="PS50102">
    <property type="entry name" value="RRM"/>
    <property type="match status" value="1"/>
</dbReference>
<dbReference type="Pfam" id="PF00076">
    <property type="entry name" value="RRM_1"/>
    <property type="match status" value="1"/>
</dbReference>
<evidence type="ECO:0000313" key="5">
    <source>
        <dbReference type="Proteomes" id="UP001140502"/>
    </source>
</evidence>
<dbReference type="OrthoDB" id="610462at2759"/>
<proteinExistence type="predicted"/>
<sequence>MSTEETIRMDVLPGDWTGSYYITMCNLPFLLTWYNFNDWLRAEADCEVSHTEIFQSSTSGWVCLKGKDNFEKAWTDDKNRTQTISIRKVKRKGQKKEKLPPPVVVSSQMETSRPAAQRQQVVAALPAASSQYSSVPEQYYAAGYNQAGGPSYSGQYMLTQGYGQQPYTYSGADAGPSSGAGYPPNYQAQFALPYPDQQAAMAYYGGAGAGAGGGVPEQEPAYQAEQDYVATQARKLHVSPFPQDIPPEKVRTWIQHKIYEKQTIKSIEVPMNTTGKYVRGHAFVIFENASAAAKAMEQLNKTSYQGRRIIARPTVEGVALNEPSSSEAPRANRANFNTGQARIPTGPRGDNRPGGDRA</sequence>
<evidence type="ECO:0000256" key="2">
    <source>
        <dbReference type="SAM" id="MobiDB-lite"/>
    </source>
</evidence>
<feature type="domain" description="RRM" evidence="3">
    <location>
        <begin position="234"/>
        <end position="316"/>
    </location>
</feature>
<organism evidence="4 5">
    <name type="scientific">Fusarium piperis</name>
    <dbReference type="NCBI Taxonomy" id="1435070"/>
    <lineage>
        <taxon>Eukaryota</taxon>
        <taxon>Fungi</taxon>
        <taxon>Dikarya</taxon>
        <taxon>Ascomycota</taxon>
        <taxon>Pezizomycotina</taxon>
        <taxon>Sordariomycetes</taxon>
        <taxon>Hypocreomycetidae</taxon>
        <taxon>Hypocreales</taxon>
        <taxon>Nectriaceae</taxon>
        <taxon>Fusarium</taxon>
        <taxon>Fusarium solani species complex</taxon>
    </lineage>
</organism>
<keyword evidence="5" id="KW-1185">Reference proteome</keyword>
<gene>
    <name evidence="4" type="ORF">N0V84_002824</name>
</gene>
<accession>A0A9W9BS07</accession>
<dbReference type="Proteomes" id="UP001140502">
    <property type="component" value="Unassembled WGS sequence"/>
</dbReference>
<dbReference type="SMART" id="SM00360">
    <property type="entry name" value="RRM"/>
    <property type="match status" value="1"/>
</dbReference>
<dbReference type="AlphaFoldDB" id="A0A9W9BS07"/>
<evidence type="ECO:0000259" key="3">
    <source>
        <dbReference type="PROSITE" id="PS50102"/>
    </source>
</evidence>
<evidence type="ECO:0000256" key="1">
    <source>
        <dbReference type="PROSITE-ProRule" id="PRU00176"/>
    </source>
</evidence>
<dbReference type="InterPro" id="IPR012677">
    <property type="entry name" value="Nucleotide-bd_a/b_plait_sf"/>
</dbReference>
<reference evidence="4" key="1">
    <citation type="submission" date="2022-10" db="EMBL/GenBank/DDBJ databases">
        <title>Tapping the CABI collections for fungal endophytes: first genome assemblies for Collariella, Neodidymelliopsis, Ascochyta clinopodiicola, Didymella pomorum, Didymosphaeria variabile, Neocosmospora piperis and Neocucurbitaria cava.</title>
        <authorList>
            <person name="Hill R."/>
        </authorList>
    </citation>
    <scope>NUCLEOTIDE SEQUENCE</scope>
    <source>
        <strain evidence="4">IMI 366586</strain>
    </source>
</reference>
<dbReference type="InterPro" id="IPR035979">
    <property type="entry name" value="RBD_domain_sf"/>
</dbReference>
<dbReference type="SUPFAM" id="SSF54928">
    <property type="entry name" value="RNA-binding domain, RBD"/>
    <property type="match status" value="1"/>
</dbReference>
<comment type="caution">
    <text evidence="4">The sequence shown here is derived from an EMBL/GenBank/DDBJ whole genome shotgun (WGS) entry which is preliminary data.</text>
</comment>
<keyword evidence="1" id="KW-0694">RNA-binding</keyword>
<dbReference type="GO" id="GO:0003723">
    <property type="term" value="F:RNA binding"/>
    <property type="evidence" value="ECO:0007669"/>
    <property type="project" value="UniProtKB-UniRule"/>
</dbReference>
<name>A0A9W9BS07_9HYPO</name>
<feature type="compositionally biased region" description="Basic and acidic residues" evidence="2">
    <location>
        <begin position="349"/>
        <end position="358"/>
    </location>
</feature>
<feature type="region of interest" description="Disordered" evidence="2">
    <location>
        <begin position="88"/>
        <end position="109"/>
    </location>
</feature>
<dbReference type="CDD" id="cd00590">
    <property type="entry name" value="RRM_SF"/>
    <property type="match status" value="1"/>
</dbReference>
<dbReference type="Gene3D" id="3.30.70.330">
    <property type="match status" value="1"/>
</dbReference>
<evidence type="ECO:0000313" key="4">
    <source>
        <dbReference type="EMBL" id="KAJ4326805.1"/>
    </source>
</evidence>
<feature type="region of interest" description="Disordered" evidence="2">
    <location>
        <begin position="320"/>
        <end position="358"/>
    </location>
</feature>